<organism evidence="1 2">
    <name type="scientific">Aphidius gifuensis</name>
    <name type="common">Parasitoid wasp</name>
    <dbReference type="NCBI Taxonomy" id="684658"/>
    <lineage>
        <taxon>Eukaryota</taxon>
        <taxon>Metazoa</taxon>
        <taxon>Ecdysozoa</taxon>
        <taxon>Arthropoda</taxon>
        <taxon>Hexapoda</taxon>
        <taxon>Insecta</taxon>
        <taxon>Pterygota</taxon>
        <taxon>Neoptera</taxon>
        <taxon>Endopterygota</taxon>
        <taxon>Hymenoptera</taxon>
        <taxon>Apocrita</taxon>
        <taxon>Ichneumonoidea</taxon>
        <taxon>Braconidae</taxon>
        <taxon>Aphidiinae</taxon>
        <taxon>Aphidius</taxon>
    </lineage>
</organism>
<dbReference type="GO" id="GO:0030991">
    <property type="term" value="C:intraciliary transport particle A"/>
    <property type="evidence" value="ECO:0007669"/>
    <property type="project" value="TreeGrafter"/>
</dbReference>
<dbReference type="SUPFAM" id="SSF48452">
    <property type="entry name" value="TPR-like"/>
    <property type="match status" value="1"/>
</dbReference>
<evidence type="ECO:0000313" key="2">
    <source>
        <dbReference type="Proteomes" id="UP000639338"/>
    </source>
</evidence>
<dbReference type="InterPro" id="IPR011990">
    <property type="entry name" value="TPR-like_helical_dom_sf"/>
</dbReference>
<comment type="caution">
    <text evidence="1">The sequence shown here is derived from an EMBL/GenBank/DDBJ whole genome shotgun (WGS) entry which is preliminary data.</text>
</comment>
<gene>
    <name evidence="1" type="ORF">HCN44_010883</name>
</gene>
<dbReference type="GO" id="GO:0035721">
    <property type="term" value="P:intraciliary retrograde transport"/>
    <property type="evidence" value="ECO:0007669"/>
    <property type="project" value="TreeGrafter"/>
</dbReference>
<dbReference type="AlphaFoldDB" id="A0A835CNE7"/>
<dbReference type="PANTHER" id="PTHR14699:SF0">
    <property type="entry name" value="TETRATRICOPEPTIDE REPEAT PROTEIN 21 HOMOLOG"/>
    <property type="match status" value="1"/>
</dbReference>
<keyword evidence="2" id="KW-1185">Reference proteome</keyword>
<dbReference type="Gene3D" id="1.25.40.10">
    <property type="entry name" value="Tetratricopeptide repeat domain"/>
    <property type="match status" value="1"/>
</dbReference>
<dbReference type="Proteomes" id="UP000639338">
    <property type="component" value="Unassembled WGS sequence"/>
</dbReference>
<accession>A0A835CNE7</accession>
<dbReference type="OrthoDB" id="10259630at2759"/>
<dbReference type="GO" id="GO:0061512">
    <property type="term" value="P:protein localization to cilium"/>
    <property type="evidence" value="ECO:0007669"/>
    <property type="project" value="TreeGrafter"/>
</dbReference>
<proteinExistence type="predicted"/>
<evidence type="ECO:0000313" key="1">
    <source>
        <dbReference type="EMBL" id="KAF7990182.1"/>
    </source>
</evidence>
<dbReference type="InterPro" id="IPR040364">
    <property type="entry name" value="TTC21A/TTC21B"/>
</dbReference>
<protein>
    <submittedName>
        <fullName evidence="1">Uncharacterized protein</fullName>
    </submittedName>
</protein>
<sequence>MSDKIHKNNSKQSIENLDMAIKLILNNIDSYSYDACCGCINGLLLFTKVKLYYCDYDGAVNILKKLLDNVDSTNATAHLLMAQIFINQGNYQSASQTDALMNEAKQIFSSTIEESRIKISRAELSLDMDKIDRSIKYLSDIKPNEPYYLEGHKKLTEIHLNIIKC</sequence>
<name>A0A835CNE7_APHGI</name>
<reference evidence="1 2" key="1">
    <citation type="submission" date="2020-08" db="EMBL/GenBank/DDBJ databases">
        <title>Aphidius gifuensis genome sequencing and assembly.</title>
        <authorList>
            <person name="Du Z."/>
        </authorList>
    </citation>
    <scope>NUCLEOTIDE SEQUENCE [LARGE SCALE GENOMIC DNA]</scope>
    <source>
        <strain evidence="1">YNYX2018</strain>
        <tissue evidence="1">Adults</tissue>
    </source>
</reference>
<dbReference type="GO" id="GO:0005929">
    <property type="term" value="C:cilium"/>
    <property type="evidence" value="ECO:0007669"/>
    <property type="project" value="GOC"/>
</dbReference>
<dbReference type="PANTHER" id="PTHR14699">
    <property type="entry name" value="STI2 PROTEIN-RELATED"/>
    <property type="match status" value="1"/>
</dbReference>
<dbReference type="EMBL" id="JACMRX010000005">
    <property type="protein sequence ID" value="KAF7990182.1"/>
    <property type="molecule type" value="Genomic_DNA"/>
</dbReference>
<dbReference type="Pfam" id="PF25058">
    <property type="entry name" value="ARM_TT21"/>
    <property type="match status" value="1"/>
</dbReference>